<reference evidence="2" key="1">
    <citation type="submission" date="2021-01" db="EMBL/GenBank/DDBJ databases">
        <authorList>
            <person name="Corre E."/>
            <person name="Pelletier E."/>
            <person name="Niang G."/>
            <person name="Scheremetjew M."/>
            <person name="Finn R."/>
            <person name="Kale V."/>
            <person name="Holt S."/>
            <person name="Cochrane G."/>
            <person name="Meng A."/>
            <person name="Brown T."/>
            <person name="Cohen L."/>
        </authorList>
    </citation>
    <scope>NUCLEOTIDE SEQUENCE</scope>
    <source>
        <strain evidence="2">GSO104</strain>
    </source>
</reference>
<dbReference type="AlphaFoldDB" id="A0A7S4S0A2"/>
<feature type="compositionally biased region" description="Polar residues" evidence="1">
    <location>
        <begin position="632"/>
        <end position="642"/>
    </location>
</feature>
<accession>A0A7S4S0A2</accession>
<organism evidence="2">
    <name type="scientific">Ditylum brightwellii</name>
    <dbReference type="NCBI Taxonomy" id="49249"/>
    <lineage>
        <taxon>Eukaryota</taxon>
        <taxon>Sar</taxon>
        <taxon>Stramenopiles</taxon>
        <taxon>Ochrophyta</taxon>
        <taxon>Bacillariophyta</taxon>
        <taxon>Mediophyceae</taxon>
        <taxon>Lithodesmiophycidae</taxon>
        <taxon>Lithodesmiales</taxon>
        <taxon>Lithodesmiaceae</taxon>
        <taxon>Ditylum</taxon>
    </lineage>
</organism>
<name>A0A7S4S0A2_9STRA</name>
<dbReference type="EMBL" id="HBNS01034655">
    <property type="protein sequence ID" value="CAE4630438.1"/>
    <property type="molecule type" value="Transcribed_RNA"/>
</dbReference>
<feature type="compositionally biased region" description="Polar residues" evidence="1">
    <location>
        <begin position="41"/>
        <end position="51"/>
    </location>
</feature>
<evidence type="ECO:0000313" key="2">
    <source>
        <dbReference type="EMBL" id="CAE4630438.1"/>
    </source>
</evidence>
<sequence>MAGWGGTSVAGVRAKIEENEDEHEEKKEKKSVKNRKRLDSVCSQTSSTASNAKEDISGVRKLLRRASFLGGGAHPNLIRSTRTVSNGMEEQGKQMIDSARKHPTRRASITAMIGGVFRPLHNHMQDHEQIVQVKRKSATQLLEERERSRVFVYDRRGSTGRISKALYNEDIVPLKLRLEPIINLEQLGSVLVVNLMSVRPEYPPQFHDDYNSKHEGDCNHLDDEQNAHKSQGTMRGNEPQEYGNENDHSEQKVRPSLSVFDNLDRPLKLGSCPSAITSGRRQTCVVSGNTQDFNKQESEQEGNIHRKAIGKDKMRRTASLTYESAKLNSLLPKEENTTTKDFDELVSEHEDIIMEARRTTKVVGRALKSLGVASPLRRVTEVIPKFGGLHHHLRLQLMRHKVDHVEVRQRKHSITKYACEKSVVLSSIIHKESGEDDPEASKKSRMTVDIRDLTGVSFHGINGRFEQESSPLQQDLTKNAMVPINVEFANDTNLHEQCRKSNNYATSWHSCDDSSSDGSSGSYEDDDIDVIATYFGMILGVSKNNISSNDSNDDVSGMFVYDENDCQFTSREMERSDDIAFVANFMYSFPGNATSFDEVLKPTSLCISSGYRLEFLMSIFLQYRDDSMSNSTRNGFSATPSASKDDADKRSTSINKPSSAELGLVGRIWPLT</sequence>
<feature type="region of interest" description="Disordered" evidence="1">
    <location>
        <begin position="206"/>
        <end position="253"/>
    </location>
</feature>
<feature type="region of interest" description="Disordered" evidence="1">
    <location>
        <begin position="1"/>
        <end position="56"/>
    </location>
</feature>
<protein>
    <submittedName>
        <fullName evidence="2">Uncharacterized protein</fullName>
    </submittedName>
</protein>
<gene>
    <name evidence="2" type="ORF">DBRI00130_LOCUS27099</name>
</gene>
<proteinExistence type="predicted"/>
<feature type="compositionally biased region" description="Basic and acidic residues" evidence="1">
    <location>
        <begin position="206"/>
        <end position="227"/>
    </location>
</feature>
<evidence type="ECO:0000256" key="1">
    <source>
        <dbReference type="SAM" id="MobiDB-lite"/>
    </source>
</evidence>
<feature type="region of interest" description="Disordered" evidence="1">
    <location>
        <begin position="632"/>
        <end position="655"/>
    </location>
</feature>